<protein>
    <submittedName>
        <fullName evidence="1">Uncharacterized protein</fullName>
    </submittedName>
</protein>
<dbReference type="SUPFAM" id="SSF48150">
    <property type="entry name" value="DNA-glycosylase"/>
    <property type="match status" value="1"/>
</dbReference>
<dbReference type="AlphaFoldDB" id="A0A9P4SFF7"/>
<feature type="non-terminal residue" evidence="1">
    <location>
        <position position="204"/>
    </location>
</feature>
<evidence type="ECO:0000313" key="1">
    <source>
        <dbReference type="EMBL" id="KAF2840832.1"/>
    </source>
</evidence>
<organism evidence="1 2">
    <name type="scientific">Patellaria atrata CBS 101060</name>
    <dbReference type="NCBI Taxonomy" id="1346257"/>
    <lineage>
        <taxon>Eukaryota</taxon>
        <taxon>Fungi</taxon>
        <taxon>Dikarya</taxon>
        <taxon>Ascomycota</taxon>
        <taxon>Pezizomycotina</taxon>
        <taxon>Dothideomycetes</taxon>
        <taxon>Dothideomycetes incertae sedis</taxon>
        <taxon>Patellariales</taxon>
        <taxon>Patellariaceae</taxon>
        <taxon>Patellaria</taxon>
    </lineage>
</organism>
<dbReference type="GO" id="GO:0003824">
    <property type="term" value="F:catalytic activity"/>
    <property type="evidence" value="ECO:0007669"/>
    <property type="project" value="InterPro"/>
</dbReference>
<sequence length="204" mass="23340">MEPSLLADNISPENIKFNVGKYHFHVKQSLQELDQWRRKVIPGIVQERLKDGDAYLEKPEVEKLVEWKLRHGTYRPKLASLVTSNSAEDIEEATRSAFEQYIKDEDAAAAVKALTKLKGIGPATASLLLSCYDPVRVPFFSDELFRYVNFEDKKAKGWDRKIGYTMKEYKSLVERVDVVRKRAHLEYGADISAISIEELAYVLG</sequence>
<gene>
    <name evidence="1" type="ORF">M501DRAFT_930211</name>
</gene>
<comment type="caution">
    <text evidence="1">The sequence shown here is derived from an EMBL/GenBank/DDBJ whole genome shotgun (WGS) entry which is preliminary data.</text>
</comment>
<dbReference type="GO" id="GO:0006281">
    <property type="term" value="P:DNA repair"/>
    <property type="evidence" value="ECO:0007669"/>
    <property type="project" value="InterPro"/>
</dbReference>
<keyword evidence="2" id="KW-1185">Reference proteome</keyword>
<name>A0A9P4SFF7_9PEZI</name>
<dbReference type="Proteomes" id="UP000799429">
    <property type="component" value="Unassembled WGS sequence"/>
</dbReference>
<evidence type="ECO:0000313" key="2">
    <source>
        <dbReference type="Proteomes" id="UP000799429"/>
    </source>
</evidence>
<dbReference type="EMBL" id="MU006092">
    <property type="protein sequence ID" value="KAF2840832.1"/>
    <property type="molecule type" value="Genomic_DNA"/>
</dbReference>
<proteinExistence type="predicted"/>
<dbReference type="InterPro" id="IPR011257">
    <property type="entry name" value="DNA_glycosylase"/>
</dbReference>
<reference evidence="1" key="1">
    <citation type="journal article" date="2020" name="Stud. Mycol.">
        <title>101 Dothideomycetes genomes: a test case for predicting lifestyles and emergence of pathogens.</title>
        <authorList>
            <person name="Haridas S."/>
            <person name="Albert R."/>
            <person name="Binder M."/>
            <person name="Bloem J."/>
            <person name="Labutti K."/>
            <person name="Salamov A."/>
            <person name="Andreopoulos B."/>
            <person name="Baker S."/>
            <person name="Barry K."/>
            <person name="Bills G."/>
            <person name="Bluhm B."/>
            <person name="Cannon C."/>
            <person name="Castanera R."/>
            <person name="Culley D."/>
            <person name="Daum C."/>
            <person name="Ezra D."/>
            <person name="Gonzalez J."/>
            <person name="Henrissat B."/>
            <person name="Kuo A."/>
            <person name="Liang C."/>
            <person name="Lipzen A."/>
            <person name="Lutzoni F."/>
            <person name="Magnuson J."/>
            <person name="Mondo S."/>
            <person name="Nolan M."/>
            <person name="Ohm R."/>
            <person name="Pangilinan J."/>
            <person name="Park H.-J."/>
            <person name="Ramirez L."/>
            <person name="Alfaro M."/>
            <person name="Sun H."/>
            <person name="Tritt A."/>
            <person name="Yoshinaga Y."/>
            <person name="Zwiers L.-H."/>
            <person name="Turgeon B."/>
            <person name="Goodwin S."/>
            <person name="Spatafora J."/>
            <person name="Crous P."/>
            <person name="Grigoriev I."/>
        </authorList>
    </citation>
    <scope>NUCLEOTIDE SEQUENCE</scope>
    <source>
        <strain evidence="1">CBS 101060</strain>
    </source>
</reference>
<accession>A0A9P4SFF7</accession>
<dbReference type="PANTHER" id="PTHR21521">
    <property type="entry name" value="AMUN, ISOFORM A"/>
    <property type="match status" value="1"/>
</dbReference>
<dbReference type="OrthoDB" id="8249012at2759"/>
<dbReference type="PANTHER" id="PTHR21521:SF0">
    <property type="entry name" value="AMUN, ISOFORM A"/>
    <property type="match status" value="1"/>
</dbReference>